<keyword evidence="11" id="KW-0106">Calcium</keyword>
<dbReference type="EnsemblMetazoa" id="XM_011685576">
    <property type="protein sequence ID" value="XP_011683878"/>
    <property type="gene ID" value="LOC577006"/>
</dbReference>
<protein>
    <recommendedName>
        <fullName evidence="21">Calx-beta domain-containing protein</fullName>
    </recommendedName>
</protein>
<dbReference type="GO" id="GO:0042383">
    <property type="term" value="C:sarcolemma"/>
    <property type="evidence" value="ECO:0000318"/>
    <property type="project" value="GO_Central"/>
</dbReference>
<keyword evidence="10" id="KW-0677">Repeat</keyword>
<evidence type="ECO:0000313" key="22">
    <source>
        <dbReference type="EnsemblMetazoa" id="XP_011683878"/>
    </source>
</evidence>
<evidence type="ECO:0000256" key="17">
    <source>
        <dbReference type="ARBA" id="ARBA00023180"/>
    </source>
</evidence>
<feature type="transmembrane region" description="Helical" evidence="20">
    <location>
        <begin position="846"/>
        <end position="872"/>
    </location>
</feature>
<evidence type="ECO:0000256" key="15">
    <source>
        <dbReference type="ARBA" id="ARBA00023065"/>
    </source>
</evidence>
<feature type="domain" description="Calx-beta" evidence="21">
    <location>
        <begin position="397"/>
        <end position="530"/>
    </location>
</feature>
<evidence type="ECO:0000256" key="13">
    <source>
        <dbReference type="ARBA" id="ARBA00022989"/>
    </source>
</evidence>
<evidence type="ECO:0000259" key="21">
    <source>
        <dbReference type="SMART" id="SM00237"/>
    </source>
</evidence>
<dbReference type="GeneID" id="577006"/>
<proteinExistence type="inferred from homology"/>
<comment type="similarity">
    <text evidence="2">Belongs to the Ca(2+):cation antiporter (CaCA) (TC 2.A.19) family. SLC8 subfamily.</text>
</comment>
<comment type="subcellular location">
    <subcellularLocation>
        <location evidence="1">Cell membrane</location>
        <topology evidence="1">Multi-pass membrane protein</topology>
    </subcellularLocation>
</comment>
<dbReference type="SMART" id="SM00237">
    <property type="entry name" value="Calx_beta"/>
    <property type="match status" value="2"/>
</dbReference>
<reference evidence="22" key="2">
    <citation type="submission" date="2021-01" db="UniProtKB">
        <authorList>
            <consortium name="EnsemblMetazoa"/>
        </authorList>
    </citation>
    <scope>IDENTIFICATION</scope>
</reference>
<keyword evidence="4" id="KW-0050">Antiport</keyword>
<dbReference type="GO" id="GO:0030424">
    <property type="term" value="C:axon"/>
    <property type="evidence" value="ECO:0000318"/>
    <property type="project" value="GO_Central"/>
</dbReference>
<dbReference type="PANTHER" id="PTHR11878">
    <property type="entry name" value="SODIUM/CALCIUM EXCHANGER"/>
    <property type="match status" value="1"/>
</dbReference>
<dbReference type="GO" id="GO:0098703">
    <property type="term" value="P:calcium ion import across plasma membrane"/>
    <property type="evidence" value="ECO:0000318"/>
    <property type="project" value="GO_Central"/>
</dbReference>
<accession>A0A7M7HKA3</accession>
<dbReference type="Gene3D" id="1.20.1420.30">
    <property type="entry name" value="NCX, central ion-binding region"/>
    <property type="match status" value="2"/>
</dbReference>
<dbReference type="GO" id="GO:0035725">
    <property type="term" value="P:sodium ion transmembrane transport"/>
    <property type="evidence" value="ECO:0000318"/>
    <property type="project" value="GO_Central"/>
</dbReference>
<evidence type="ECO:0000256" key="12">
    <source>
        <dbReference type="ARBA" id="ARBA00022860"/>
    </source>
</evidence>
<keyword evidence="7 20" id="KW-0812">Transmembrane</keyword>
<dbReference type="RefSeq" id="XP_011683878.2">
    <property type="nucleotide sequence ID" value="XM_011685576.2"/>
</dbReference>
<feature type="transmembrane region" description="Helical" evidence="20">
    <location>
        <begin position="205"/>
        <end position="224"/>
    </location>
</feature>
<keyword evidence="3" id="KW-0813">Transport</keyword>
<dbReference type="InterPro" id="IPR051171">
    <property type="entry name" value="CaCA"/>
</dbReference>
<name>A0A7M7HKA3_STRPU</name>
<keyword evidence="12" id="KW-0112">Calmodulin-binding</keyword>
<feature type="transmembrane region" description="Helical" evidence="20">
    <location>
        <begin position="139"/>
        <end position="163"/>
    </location>
</feature>
<evidence type="ECO:0000256" key="3">
    <source>
        <dbReference type="ARBA" id="ARBA00022448"/>
    </source>
</evidence>
<keyword evidence="23" id="KW-1185">Reference proteome</keyword>
<feature type="transmembrane region" description="Helical" evidence="20">
    <location>
        <begin position="763"/>
        <end position="783"/>
    </location>
</feature>
<dbReference type="InterPro" id="IPR004836">
    <property type="entry name" value="Na_Ca_Ex"/>
</dbReference>
<keyword evidence="8" id="KW-0479">Metal-binding</keyword>
<evidence type="ECO:0000313" key="23">
    <source>
        <dbReference type="Proteomes" id="UP000007110"/>
    </source>
</evidence>
<dbReference type="GO" id="GO:0046872">
    <property type="term" value="F:metal ion binding"/>
    <property type="evidence" value="ECO:0007669"/>
    <property type="project" value="UniProtKB-KW"/>
</dbReference>
<dbReference type="Pfam" id="PF03160">
    <property type="entry name" value="Calx-beta"/>
    <property type="match status" value="1"/>
</dbReference>
<dbReference type="OrthoDB" id="418484at2759"/>
<keyword evidence="5" id="KW-1003">Cell membrane</keyword>
<evidence type="ECO:0000256" key="4">
    <source>
        <dbReference type="ARBA" id="ARBA00022449"/>
    </source>
</evidence>
<dbReference type="InterPro" id="IPR038081">
    <property type="entry name" value="CalX-like_sf"/>
</dbReference>
<dbReference type="AlphaFoldDB" id="A0A7M7HKA3"/>
<dbReference type="InterPro" id="IPR004837">
    <property type="entry name" value="NaCa_Exmemb"/>
</dbReference>
<evidence type="ECO:0000256" key="9">
    <source>
        <dbReference type="ARBA" id="ARBA00022729"/>
    </source>
</evidence>
<evidence type="ECO:0000256" key="14">
    <source>
        <dbReference type="ARBA" id="ARBA00023053"/>
    </source>
</evidence>
<reference evidence="23" key="1">
    <citation type="submission" date="2015-02" db="EMBL/GenBank/DDBJ databases">
        <title>Genome sequencing for Strongylocentrotus purpuratus.</title>
        <authorList>
            <person name="Murali S."/>
            <person name="Liu Y."/>
            <person name="Vee V."/>
            <person name="English A."/>
            <person name="Wang M."/>
            <person name="Skinner E."/>
            <person name="Han Y."/>
            <person name="Muzny D.M."/>
            <person name="Worley K.C."/>
            <person name="Gibbs R.A."/>
        </authorList>
    </citation>
    <scope>NUCLEOTIDE SEQUENCE</scope>
</reference>
<evidence type="ECO:0000256" key="16">
    <source>
        <dbReference type="ARBA" id="ARBA00023136"/>
    </source>
</evidence>
<dbReference type="InterPro" id="IPR044880">
    <property type="entry name" value="NCX_ion-bd_dom_sf"/>
</dbReference>
<evidence type="ECO:0000256" key="1">
    <source>
        <dbReference type="ARBA" id="ARBA00004651"/>
    </source>
</evidence>
<organism evidence="22 23">
    <name type="scientific">Strongylocentrotus purpuratus</name>
    <name type="common">Purple sea urchin</name>
    <dbReference type="NCBI Taxonomy" id="7668"/>
    <lineage>
        <taxon>Eukaryota</taxon>
        <taxon>Metazoa</taxon>
        <taxon>Echinodermata</taxon>
        <taxon>Eleutherozoa</taxon>
        <taxon>Echinozoa</taxon>
        <taxon>Echinoidea</taxon>
        <taxon>Euechinoidea</taxon>
        <taxon>Echinacea</taxon>
        <taxon>Camarodonta</taxon>
        <taxon>Echinidea</taxon>
        <taxon>Strongylocentrotidae</taxon>
        <taxon>Strongylocentrotus</taxon>
    </lineage>
</organism>
<dbReference type="Gene3D" id="2.60.40.2030">
    <property type="match status" value="2"/>
</dbReference>
<dbReference type="GO" id="GO:0098794">
    <property type="term" value="C:postsynapse"/>
    <property type="evidence" value="ECO:0000318"/>
    <property type="project" value="GO_Central"/>
</dbReference>
<evidence type="ECO:0000256" key="6">
    <source>
        <dbReference type="ARBA" id="ARBA00022568"/>
    </source>
</evidence>
<feature type="transmembrane region" description="Helical" evidence="20">
    <location>
        <begin position="817"/>
        <end position="834"/>
    </location>
</feature>
<evidence type="ECO:0000256" key="8">
    <source>
        <dbReference type="ARBA" id="ARBA00022723"/>
    </source>
</evidence>
<evidence type="ECO:0000256" key="19">
    <source>
        <dbReference type="ARBA" id="ARBA00033667"/>
    </source>
</evidence>
<feature type="transmembrane region" description="Helical" evidence="20">
    <location>
        <begin position="175"/>
        <end position="199"/>
    </location>
</feature>
<dbReference type="PRINTS" id="PR01259">
    <property type="entry name" value="NACAEXCHNGR"/>
</dbReference>
<dbReference type="OMA" id="IELWEAF"/>
<evidence type="ECO:0000256" key="11">
    <source>
        <dbReference type="ARBA" id="ARBA00022837"/>
    </source>
</evidence>
<comment type="catalytic activity">
    <reaction evidence="19">
        <text>Ca(2+)(in) + 3 Na(+)(out) = Ca(2+)(out) + 3 Na(+)(in)</text>
        <dbReference type="Rhea" id="RHEA:69955"/>
        <dbReference type="ChEBI" id="CHEBI:29101"/>
        <dbReference type="ChEBI" id="CHEBI:29108"/>
    </reaction>
</comment>
<dbReference type="PANTHER" id="PTHR11878:SF70">
    <property type="entry name" value="CALX-BETA DOMAIN-CONTAINING PROTEIN"/>
    <property type="match status" value="1"/>
</dbReference>
<dbReference type="GO" id="GO:0005432">
    <property type="term" value="F:calcium:sodium antiporter activity"/>
    <property type="evidence" value="ECO:0000318"/>
    <property type="project" value="GO_Central"/>
</dbReference>
<keyword evidence="18" id="KW-0739">Sodium transport</keyword>
<dbReference type="Pfam" id="PF01699">
    <property type="entry name" value="Na_Ca_ex"/>
    <property type="match status" value="2"/>
</dbReference>
<feature type="domain" description="Calx-beta" evidence="21">
    <location>
        <begin position="544"/>
        <end position="647"/>
    </location>
</feature>
<evidence type="ECO:0000256" key="10">
    <source>
        <dbReference type="ARBA" id="ARBA00022737"/>
    </source>
</evidence>
<evidence type="ECO:0000256" key="5">
    <source>
        <dbReference type="ARBA" id="ARBA00022475"/>
    </source>
</evidence>
<evidence type="ECO:0000256" key="20">
    <source>
        <dbReference type="SAM" id="Phobius"/>
    </source>
</evidence>
<feature type="transmembrane region" description="Helical" evidence="20">
    <location>
        <begin position="884"/>
        <end position="903"/>
    </location>
</feature>
<dbReference type="GO" id="GO:0005516">
    <property type="term" value="F:calmodulin binding"/>
    <property type="evidence" value="ECO:0007669"/>
    <property type="project" value="UniProtKB-KW"/>
</dbReference>
<dbReference type="SUPFAM" id="SSF141072">
    <property type="entry name" value="CalX-like"/>
    <property type="match status" value="2"/>
</dbReference>
<dbReference type="GO" id="GO:0007154">
    <property type="term" value="P:cell communication"/>
    <property type="evidence" value="ECO:0007669"/>
    <property type="project" value="InterPro"/>
</dbReference>
<feature type="transmembrane region" description="Helical" evidence="20">
    <location>
        <begin position="48"/>
        <end position="75"/>
    </location>
</feature>
<evidence type="ECO:0000256" key="7">
    <source>
        <dbReference type="ARBA" id="ARBA00022692"/>
    </source>
</evidence>
<keyword evidence="16 20" id="KW-0472">Membrane</keyword>
<evidence type="ECO:0000256" key="2">
    <source>
        <dbReference type="ARBA" id="ARBA00007489"/>
    </source>
</evidence>
<feature type="transmembrane region" description="Helical" evidence="20">
    <location>
        <begin position="737"/>
        <end position="756"/>
    </location>
</feature>
<sequence>MSYRGVPYYDNYSLGYVVEFVKENQTRCSSWLLLPAENLWPAWLRCTLYLMAMFYLFIGIAIISDVFMCSIEMITSKQKTIIKYDAERKVHVKKEVLVWNETVANLTLMALGSSAPEILLNTVETLQNLTEPPNRKDSLGTFTIIGSAAFNLLIITAVCVVSVPSPEAKKIKEFGVFLVTTAWSLFAYVWILIVVLWSSKGVVEIWEAWVTLGFLPLLVLTAYAQDSGWWCKRTPSVGNDPNCGSHMNVRVINGGGVKKNSVFHGPSRQLASLEAEKSQSQLNLKHASEEKTHGNDMVLRDLEAGTEDSRPLYLEEEKQQFARARSSTVVSQVTTISQVSHRSWTPRYRSRFRHAVVRSMIGGKKHFMAQRIAAGGAAGNQPRLLALVDKVQSMQKASDGALSEDLKGKFTFASPNYTVMESCGKLEIDVLFHRSTPRRTRQLTQENGRAGHNHEIVDEISRSEAYDDCIKGTVYVTYETRDGTAKQGTEFTHAQGKLVFTETEWRKTITVPIINDTQYEANMDFYIILKCPEGGGALGDPSVTRVTIIDDDVPGEFTFDSPNYTADLEMGVVMTTVTRSKGFDGTVTLQYATMDGNAKGDVNLEGGADYRSMAGTLCFKHEEKSKTIEIPVNKESVGLKNFVIVLRNPSIGAKLGEHSAAVANLRPDDIGERVAQILEDEEDAETWFGQIKNAMTLGGDIDDNGKEVPPSKMDCIMHFITFFWKVIFAMVPPKNYFGGWPAFLGSLLFIFALTAVVEQIATLLSCVALIEPSVAGITIIALGTSVPDTFASRTAAIQDQHADAAIGNITGSNSVNVFLGLGLPWIIKVMYLYVNSDQPYYVGTDNLDLAVILFTGVGTCCICIIIGRRYIVGGELGGKKLTKYLTGLFLCLLWVVYVVVASLRSYKII</sequence>
<dbReference type="InterPro" id="IPR003644">
    <property type="entry name" value="Calx_beta"/>
</dbReference>
<evidence type="ECO:0000256" key="18">
    <source>
        <dbReference type="ARBA" id="ARBA00023201"/>
    </source>
</evidence>
<dbReference type="InParanoid" id="A0A7M7HKA3"/>
<feature type="transmembrane region" description="Helical" evidence="20">
    <location>
        <begin position="96"/>
        <end position="119"/>
    </location>
</feature>
<dbReference type="Proteomes" id="UP000007110">
    <property type="component" value="Unassembled WGS sequence"/>
</dbReference>
<keyword evidence="13 20" id="KW-1133">Transmembrane helix</keyword>
<keyword evidence="15" id="KW-0406">Ion transport</keyword>
<keyword evidence="9" id="KW-0732">Signal</keyword>
<keyword evidence="17" id="KW-0325">Glycoprotein</keyword>
<keyword evidence="14" id="KW-0915">Sodium</keyword>
<dbReference type="KEGG" id="spu:577006"/>
<keyword evidence="6" id="KW-0109">Calcium transport</keyword>